<name>A0AAP0J7S1_9MAGN</name>
<keyword evidence="3" id="KW-1185">Reference proteome</keyword>
<dbReference type="Proteomes" id="UP001420932">
    <property type="component" value="Unassembled WGS sequence"/>
</dbReference>
<organism evidence="2 3">
    <name type="scientific">Stephania yunnanensis</name>
    <dbReference type="NCBI Taxonomy" id="152371"/>
    <lineage>
        <taxon>Eukaryota</taxon>
        <taxon>Viridiplantae</taxon>
        <taxon>Streptophyta</taxon>
        <taxon>Embryophyta</taxon>
        <taxon>Tracheophyta</taxon>
        <taxon>Spermatophyta</taxon>
        <taxon>Magnoliopsida</taxon>
        <taxon>Ranunculales</taxon>
        <taxon>Menispermaceae</taxon>
        <taxon>Menispermoideae</taxon>
        <taxon>Cissampelideae</taxon>
        <taxon>Stephania</taxon>
    </lineage>
</organism>
<evidence type="ECO:0000256" key="1">
    <source>
        <dbReference type="SAM" id="MobiDB-lite"/>
    </source>
</evidence>
<gene>
    <name evidence="2" type="ORF">Syun_016583</name>
</gene>
<evidence type="ECO:0000313" key="3">
    <source>
        <dbReference type="Proteomes" id="UP001420932"/>
    </source>
</evidence>
<dbReference type="EMBL" id="JBBNAF010000007">
    <property type="protein sequence ID" value="KAK9127786.1"/>
    <property type="molecule type" value="Genomic_DNA"/>
</dbReference>
<accession>A0AAP0J7S1</accession>
<proteinExistence type="predicted"/>
<comment type="caution">
    <text evidence="2">The sequence shown here is derived from an EMBL/GenBank/DDBJ whole genome shotgun (WGS) entry which is preliminary data.</text>
</comment>
<dbReference type="AlphaFoldDB" id="A0AAP0J7S1"/>
<reference evidence="2 3" key="1">
    <citation type="submission" date="2024-01" db="EMBL/GenBank/DDBJ databases">
        <title>Genome assemblies of Stephania.</title>
        <authorList>
            <person name="Yang L."/>
        </authorList>
    </citation>
    <scope>NUCLEOTIDE SEQUENCE [LARGE SCALE GENOMIC DNA]</scope>
    <source>
        <strain evidence="2">YNDBR</strain>
        <tissue evidence="2">Leaf</tissue>
    </source>
</reference>
<sequence>MQETLGEEGSRAREDEERLVKNRAADGAAEERRRAVLLGGGLGRPMMDGLDLKR</sequence>
<feature type="compositionally biased region" description="Basic and acidic residues" evidence="1">
    <location>
        <begin position="8"/>
        <end position="30"/>
    </location>
</feature>
<feature type="region of interest" description="Disordered" evidence="1">
    <location>
        <begin position="1"/>
        <end position="30"/>
    </location>
</feature>
<protein>
    <submittedName>
        <fullName evidence="2">Uncharacterized protein</fullName>
    </submittedName>
</protein>
<evidence type="ECO:0000313" key="2">
    <source>
        <dbReference type="EMBL" id="KAK9127786.1"/>
    </source>
</evidence>